<accession>A0A4D6L619</accession>
<evidence type="ECO:0000313" key="2">
    <source>
        <dbReference type="Proteomes" id="UP000501690"/>
    </source>
</evidence>
<proteinExistence type="predicted"/>
<gene>
    <name evidence="1" type="ORF">DEO72_LG2g4316</name>
</gene>
<dbReference type="AlphaFoldDB" id="A0A4D6L619"/>
<dbReference type="EMBL" id="CP039346">
    <property type="protein sequence ID" value="QCD83967.1"/>
    <property type="molecule type" value="Genomic_DNA"/>
</dbReference>
<dbReference type="Proteomes" id="UP000501690">
    <property type="component" value="Linkage Group LG2"/>
</dbReference>
<evidence type="ECO:0000313" key="1">
    <source>
        <dbReference type="EMBL" id="QCD83967.1"/>
    </source>
</evidence>
<sequence length="65" mass="7453">MATLEWDVEAENAAARQGATARIEEREKMVYCANRRGREKGQAHYQEPERKGLGVLQELGEVQFF</sequence>
<keyword evidence="2" id="KW-1185">Reference proteome</keyword>
<organism evidence="1 2">
    <name type="scientific">Vigna unguiculata</name>
    <name type="common">Cowpea</name>
    <dbReference type="NCBI Taxonomy" id="3917"/>
    <lineage>
        <taxon>Eukaryota</taxon>
        <taxon>Viridiplantae</taxon>
        <taxon>Streptophyta</taxon>
        <taxon>Embryophyta</taxon>
        <taxon>Tracheophyta</taxon>
        <taxon>Spermatophyta</taxon>
        <taxon>Magnoliopsida</taxon>
        <taxon>eudicotyledons</taxon>
        <taxon>Gunneridae</taxon>
        <taxon>Pentapetalae</taxon>
        <taxon>rosids</taxon>
        <taxon>fabids</taxon>
        <taxon>Fabales</taxon>
        <taxon>Fabaceae</taxon>
        <taxon>Papilionoideae</taxon>
        <taxon>50 kb inversion clade</taxon>
        <taxon>NPAAA clade</taxon>
        <taxon>indigoferoid/millettioid clade</taxon>
        <taxon>Phaseoleae</taxon>
        <taxon>Vigna</taxon>
    </lineage>
</organism>
<protein>
    <submittedName>
        <fullName evidence="1">Uncharacterized protein</fullName>
    </submittedName>
</protein>
<name>A0A4D6L619_VIGUN</name>
<reference evidence="1 2" key="1">
    <citation type="submission" date="2019-04" db="EMBL/GenBank/DDBJ databases">
        <title>An improved genome assembly and genetic linkage map for asparagus bean, Vigna unguiculata ssp. sesquipedialis.</title>
        <authorList>
            <person name="Xia Q."/>
            <person name="Zhang R."/>
            <person name="Dong Y."/>
        </authorList>
    </citation>
    <scope>NUCLEOTIDE SEQUENCE [LARGE SCALE GENOMIC DNA]</scope>
    <source>
        <tissue evidence="1">Leaf</tissue>
    </source>
</reference>